<dbReference type="STRING" id="5514.A0A395RHD4"/>
<protein>
    <submittedName>
        <fullName evidence="6">Alpha-1,6-mannosyltransferase subunit</fullName>
    </submittedName>
</protein>
<keyword evidence="1" id="KW-0547">Nucleotide-binding</keyword>
<keyword evidence="6" id="KW-0808">Transferase</keyword>
<dbReference type="InterPro" id="IPR038718">
    <property type="entry name" value="SNF2-like_sf"/>
</dbReference>
<dbReference type="AlphaFoldDB" id="A0A395RHD4"/>
<keyword evidence="3" id="KW-0067">ATP-binding</keyword>
<dbReference type="SUPFAM" id="SSF52540">
    <property type="entry name" value="P-loop containing nucleoside triphosphate hydrolases"/>
    <property type="match status" value="2"/>
</dbReference>
<proteinExistence type="predicted"/>
<gene>
    <name evidence="6" type="ORF">FSPOR_11264</name>
</gene>
<dbReference type="GO" id="GO:0016757">
    <property type="term" value="F:glycosyltransferase activity"/>
    <property type="evidence" value="ECO:0007669"/>
    <property type="project" value="UniProtKB-KW"/>
</dbReference>
<dbReference type="GO" id="GO:0006281">
    <property type="term" value="P:DNA repair"/>
    <property type="evidence" value="ECO:0007669"/>
    <property type="project" value="TreeGrafter"/>
</dbReference>
<keyword evidence="7" id="KW-1185">Reference proteome</keyword>
<sequence>MASFDRTLTKRRRLEDVSPYGLGQSDDPNNSQYYHPGFCFTEQASSEAPVSSSNTYTESSFLYDKKVETVCFGMLEFLSLQTVADSGNAQSCMSGSPLNVDSAGNLYTFTSEIPFGALESRDTRLLHLFCRECIEFELRCISVMPSAGNATKETVWATIYGPRSLASSLRDTLQSLQLFLQDPLYAIKNAPYFNPQRFHNDPNARTIAFQLQDAPPAQNSVFQDEQVVTENVLDRLNLGTDLPETAGSAHLNTGLESHQKQALTFMIYRETGWRLHYQGQDVWSQAINQRGYPVYFNNVESCMHDQCPPNFRGGILADPMGLGKTLSIISLIAHDNDGAKGSEATMSRGETTGRGTLVVLPPSLIQHWEDELAKHLSSEAFAWRRYHGQHRNIKIDSISFCDIILTTYNTLAKEWQSQDKEQSSMLLTHVWHRVVLDEGELLFGSIFTLPGLTSPAHEIKSLSTAKSRAACALIADCRWAVTGTPIQNRLSELFSLIHFLRLSPYSAKKAFDRAFTNPWLQGEGSGFQALTKLLGYIMLRRPKALIDLPKREDHRHCLTFSRQEQEAYDIAKKRAVECLDDALDSGNMQEGYRNALEKINALRVICELGCQPRQSIFKLPETNLLTPSEVLTPGMSEESSTPNPTKDDIEIEYGRDKTKVIGDLFLDLREALLPNERTPSCSNEERACQLTKSLLPTIQWPTKIQALIGDLKACTYHTKSVVFSYRTSVLDIANAALSQAGISCVQVGGSLRPKERSRMFKIFSDTPEVQVLLLSLGCGAVGAYLLEPQWNPAIEEQALARIHRLGQTQEVTTIRFIISGSIEEYVLDIQEGKQDLISLLSNSHGGKIATKLQVGDA</sequence>
<dbReference type="InterPro" id="IPR049730">
    <property type="entry name" value="SNF2/RAD54-like_C"/>
</dbReference>
<dbReference type="Pfam" id="PF00176">
    <property type="entry name" value="SNF2-rel_dom"/>
    <property type="match status" value="2"/>
</dbReference>
<keyword evidence="6" id="KW-0328">Glycosyltransferase</keyword>
<dbReference type="InterPro" id="IPR014001">
    <property type="entry name" value="Helicase_ATP-bd"/>
</dbReference>
<dbReference type="Proteomes" id="UP000266152">
    <property type="component" value="Unassembled WGS sequence"/>
</dbReference>
<dbReference type="PROSITE" id="PS51192">
    <property type="entry name" value="HELICASE_ATP_BIND_1"/>
    <property type="match status" value="1"/>
</dbReference>
<dbReference type="InterPro" id="IPR027417">
    <property type="entry name" value="P-loop_NTPase"/>
</dbReference>
<dbReference type="CDD" id="cd18793">
    <property type="entry name" value="SF2_C_SNF"/>
    <property type="match status" value="1"/>
</dbReference>
<dbReference type="GO" id="GO:0005634">
    <property type="term" value="C:nucleus"/>
    <property type="evidence" value="ECO:0007669"/>
    <property type="project" value="TreeGrafter"/>
</dbReference>
<evidence type="ECO:0000256" key="2">
    <source>
        <dbReference type="ARBA" id="ARBA00022801"/>
    </source>
</evidence>
<dbReference type="GO" id="GO:0008094">
    <property type="term" value="F:ATP-dependent activity, acting on DNA"/>
    <property type="evidence" value="ECO:0007669"/>
    <property type="project" value="TreeGrafter"/>
</dbReference>
<evidence type="ECO:0000313" key="7">
    <source>
        <dbReference type="Proteomes" id="UP000266152"/>
    </source>
</evidence>
<accession>A0A395RHD4</accession>
<dbReference type="EMBL" id="PXOF01000215">
    <property type="protein sequence ID" value="RGP59507.1"/>
    <property type="molecule type" value="Genomic_DNA"/>
</dbReference>
<feature type="region of interest" description="Disordered" evidence="4">
    <location>
        <begin position="628"/>
        <end position="649"/>
    </location>
</feature>
<dbReference type="PANTHER" id="PTHR45626">
    <property type="entry name" value="TRANSCRIPTION TERMINATION FACTOR 2-RELATED"/>
    <property type="match status" value="1"/>
</dbReference>
<dbReference type="GO" id="GO:0005524">
    <property type="term" value="F:ATP binding"/>
    <property type="evidence" value="ECO:0007669"/>
    <property type="project" value="UniProtKB-KW"/>
</dbReference>
<dbReference type="SMART" id="SM00487">
    <property type="entry name" value="DEXDc"/>
    <property type="match status" value="1"/>
</dbReference>
<reference evidence="6 7" key="1">
    <citation type="journal article" date="2018" name="PLoS Pathog.">
        <title>Evolution of structural diversity of trichothecenes, a family of toxins produced by plant pathogenic and entomopathogenic fungi.</title>
        <authorList>
            <person name="Proctor R.H."/>
            <person name="McCormick S.P."/>
            <person name="Kim H.S."/>
            <person name="Cardoza R.E."/>
            <person name="Stanley A.M."/>
            <person name="Lindo L."/>
            <person name="Kelly A."/>
            <person name="Brown D.W."/>
            <person name="Lee T."/>
            <person name="Vaughan M.M."/>
            <person name="Alexander N.J."/>
            <person name="Busman M."/>
            <person name="Gutierrez S."/>
        </authorList>
    </citation>
    <scope>NUCLEOTIDE SEQUENCE [LARGE SCALE GENOMIC DNA]</scope>
    <source>
        <strain evidence="6 7">NRRL 3299</strain>
    </source>
</reference>
<dbReference type="InterPro" id="IPR001650">
    <property type="entry name" value="Helicase_C-like"/>
</dbReference>
<feature type="domain" description="Helicase ATP-binding" evidence="5">
    <location>
        <begin position="305"/>
        <end position="503"/>
    </location>
</feature>
<dbReference type="Gene3D" id="3.40.50.10810">
    <property type="entry name" value="Tandem AAA-ATPase domain"/>
    <property type="match status" value="1"/>
</dbReference>
<evidence type="ECO:0000256" key="3">
    <source>
        <dbReference type="ARBA" id="ARBA00022840"/>
    </source>
</evidence>
<dbReference type="CDD" id="cd18008">
    <property type="entry name" value="DEXDc_SHPRH-like"/>
    <property type="match status" value="1"/>
</dbReference>
<dbReference type="PANTHER" id="PTHR45626:SF22">
    <property type="entry name" value="DNA REPAIR PROTEIN RAD5"/>
    <property type="match status" value="1"/>
</dbReference>
<dbReference type="InterPro" id="IPR050628">
    <property type="entry name" value="SNF2_RAD54_helicase_TF"/>
</dbReference>
<keyword evidence="2" id="KW-0378">Hydrolase</keyword>
<organism evidence="6 7">
    <name type="scientific">Fusarium sporotrichioides</name>
    <dbReference type="NCBI Taxonomy" id="5514"/>
    <lineage>
        <taxon>Eukaryota</taxon>
        <taxon>Fungi</taxon>
        <taxon>Dikarya</taxon>
        <taxon>Ascomycota</taxon>
        <taxon>Pezizomycotina</taxon>
        <taxon>Sordariomycetes</taxon>
        <taxon>Hypocreomycetidae</taxon>
        <taxon>Hypocreales</taxon>
        <taxon>Nectriaceae</taxon>
        <taxon>Fusarium</taxon>
    </lineage>
</organism>
<evidence type="ECO:0000313" key="6">
    <source>
        <dbReference type="EMBL" id="RGP59507.1"/>
    </source>
</evidence>
<dbReference type="GO" id="GO:0016787">
    <property type="term" value="F:hydrolase activity"/>
    <property type="evidence" value="ECO:0007669"/>
    <property type="project" value="UniProtKB-KW"/>
</dbReference>
<evidence type="ECO:0000256" key="4">
    <source>
        <dbReference type="SAM" id="MobiDB-lite"/>
    </source>
</evidence>
<comment type="caution">
    <text evidence="6">The sequence shown here is derived from an EMBL/GenBank/DDBJ whole genome shotgun (WGS) entry which is preliminary data.</text>
</comment>
<dbReference type="Gene3D" id="3.40.50.300">
    <property type="entry name" value="P-loop containing nucleotide triphosphate hydrolases"/>
    <property type="match status" value="1"/>
</dbReference>
<dbReference type="Pfam" id="PF00271">
    <property type="entry name" value="Helicase_C"/>
    <property type="match status" value="1"/>
</dbReference>
<name>A0A395RHD4_FUSSP</name>
<evidence type="ECO:0000259" key="5">
    <source>
        <dbReference type="PROSITE" id="PS51192"/>
    </source>
</evidence>
<evidence type="ECO:0000256" key="1">
    <source>
        <dbReference type="ARBA" id="ARBA00022741"/>
    </source>
</evidence>
<dbReference type="InterPro" id="IPR000330">
    <property type="entry name" value="SNF2_N"/>
</dbReference>